<dbReference type="PRINTS" id="PR00719">
    <property type="entry name" value="LMWPTPASE"/>
</dbReference>
<dbReference type="InterPro" id="IPR017867">
    <property type="entry name" value="Tyr_phospatase_low_mol_wt"/>
</dbReference>
<organism evidence="5 6">
    <name type="scientific">Lachnospira intestinalis</name>
    <dbReference type="NCBI Taxonomy" id="3133158"/>
    <lineage>
        <taxon>Bacteria</taxon>
        <taxon>Bacillati</taxon>
        <taxon>Bacillota</taxon>
        <taxon>Clostridia</taxon>
        <taxon>Lachnospirales</taxon>
        <taxon>Lachnospiraceae</taxon>
        <taxon>Lachnospira</taxon>
    </lineage>
</organism>
<accession>A0ABV1H8D6</accession>
<evidence type="ECO:0000256" key="2">
    <source>
        <dbReference type="ARBA" id="ARBA00022801"/>
    </source>
</evidence>
<evidence type="ECO:0000256" key="3">
    <source>
        <dbReference type="ARBA" id="ARBA00022912"/>
    </source>
</evidence>
<evidence type="ECO:0000259" key="4">
    <source>
        <dbReference type="SMART" id="SM00226"/>
    </source>
</evidence>
<evidence type="ECO:0000313" key="5">
    <source>
        <dbReference type="EMBL" id="MEQ2555730.1"/>
    </source>
</evidence>
<name>A0ABV1H8D6_9FIRM</name>
<dbReference type="InterPro" id="IPR036196">
    <property type="entry name" value="Ptyr_pPase_sf"/>
</dbReference>
<proteinExistence type="inferred from homology"/>
<feature type="domain" description="Phosphotyrosine protein phosphatase I" evidence="4">
    <location>
        <begin position="5"/>
        <end position="146"/>
    </location>
</feature>
<dbReference type="InterPro" id="IPR050438">
    <property type="entry name" value="LMW_PTPase"/>
</dbReference>
<dbReference type="PANTHER" id="PTHR11717:SF31">
    <property type="entry name" value="LOW MOLECULAR WEIGHT PROTEIN-TYROSINE-PHOSPHATASE ETP-RELATED"/>
    <property type="match status" value="1"/>
</dbReference>
<dbReference type="EMBL" id="JBBMFS010000011">
    <property type="protein sequence ID" value="MEQ2555730.1"/>
    <property type="molecule type" value="Genomic_DNA"/>
</dbReference>
<gene>
    <name evidence="5" type="ORF">WMO37_12065</name>
</gene>
<keyword evidence="2" id="KW-0378">Hydrolase</keyword>
<comment type="caution">
    <text evidence="5">The sequence shown here is derived from an EMBL/GenBank/DDBJ whole genome shotgun (WGS) entry which is preliminary data.</text>
</comment>
<protein>
    <submittedName>
        <fullName evidence="5">Protein tyrosine phosphatase</fullName>
    </submittedName>
</protein>
<dbReference type="PANTHER" id="PTHR11717">
    <property type="entry name" value="LOW MOLECULAR WEIGHT PROTEIN TYROSINE PHOSPHATASE"/>
    <property type="match status" value="1"/>
</dbReference>
<dbReference type="SMART" id="SM00226">
    <property type="entry name" value="LMWPc"/>
    <property type="match status" value="1"/>
</dbReference>
<sequence>MNTYSRILFVCAGNTCRGPMAATIMQQFVQDMGILTDSRGMVVLFPEPYNPKAVAVCAGHGMIMPSNSAAQLENTDFDNNTLVLVMNQSMKQKIYESYDRAINVYTLGEFAGAGETEIADPYGRGIDEYNQCFEQLYVLIEKAAEIIRKNMEEEKDDSNRQ</sequence>
<reference evidence="5" key="1">
    <citation type="submission" date="2024-03" db="EMBL/GenBank/DDBJ databases">
        <title>Human intestinal bacterial collection.</title>
        <authorList>
            <person name="Pauvert C."/>
            <person name="Hitch T.C.A."/>
            <person name="Clavel T."/>
        </authorList>
    </citation>
    <scope>NUCLEOTIDE SEQUENCE [LARGE SCALE GENOMIC DNA]</scope>
    <source>
        <strain evidence="5">CLA-AA-H89B</strain>
    </source>
</reference>
<dbReference type="Pfam" id="PF01451">
    <property type="entry name" value="LMWPc"/>
    <property type="match status" value="1"/>
</dbReference>
<keyword evidence="3" id="KW-0904">Protein phosphatase</keyword>
<evidence type="ECO:0000256" key="1">
    <source>
        <dbReference type="ARBA" id="ARBA00011063"/>
    </source>
</evidence>
<evidence type="ECO:0000313" key="6">
    <source>
        <dbReference type="Proteomes" id="UP001546774"/>
    </source>
</evidence>
<keyword evidence="6" id="KW-1185">Reference proteome</keyword>
<dbReference type="InterPro" id="IPR023485">
    <property type="entry name" value="Ptyr_pPase"/>
</dbReference>
<dbReference type="Gene3D" id="3.40.50.2300">
    <property type="match status" value="1"/>
</dbReference>
<dbReference type="Proteomes" id="UP001546774">
    <property type="component" value="Unassembled WGS sequence"/>
</dbReference>
<comment type="similarity">
    <text evidence="1">Belongs to the low molecular weight phosphotyrosine protein phosphatase family.</text>
</comment>
<dbReference type="SUPFAM" id="SSF52788">
    <property type="entry name" value="Phosphotyrosine protein phosphatases I"/>
    <property type="match status" value="1"/>
</dbReference>